<evidence type="ECO:0000313" key="10">
    <source>
        <dbReference type="Proteomes" id="UP000767854"/>
    </source>
</evidence>
<keyword evidence="3 7" id="KW-0378">Hydrolase</keyword>
<dbReference type="InterPro" id="IPR035654">
    <property type="entry name" value="LepA_IV"/>
</dbReference>
<keyword evidence="5 7" id="KW-0342">GTP-binding</keyword>
<feature type="binding site" evidence="7">
    <location>
        <begin position="19"/>
        <end position="24"/>
    </location>
    <ligand>
        <name>GTP</name>
        <dbReference type="ChEBI" id="CHEBI:37565"/>
    </ligand>
</feature>
<evidence type="ECO:0000256" key="4">
    <source>
        <dbReference type="ARBA" id="ARBA00022917"/>
    </source>
</evidence>
<evidence type="ECO:0000259" key="8">
    <source>
        <dbReference type="PROSITE" id="PS51722"/>
    </source>
</evidence>
<organism evidence="9 10">
    <name type="scientific">Fusibacter tunisiensis</name>
    <dbReference type="NCBI Taxonomy" id="1008308"/>
    <lineage>
        <taxon>Bacteria</taxon>
        <taxon>Bacillati</taxon>
        <taxon>Bacillota</taxon>
        <taxon>Clostridia</taxon>
        <taxon>Eubacteriales</taxon>
        <taxon>Eubacteriales Family XII. Incertae Sedis</taxon>
        <taxon>Fusibacter</taxon>
    </lineage>
</organism>
<dbReference type="PROSITE" id="PS00301">
    <property type="entry name" value="G_TR_1"/>
    <property type="match status" value="1"/>
</dbReference>
<accession>A0ABS2MMU4</accession>
<dbReference type="EC" id="3.6.5.n1" evidence="7"/>
<dbReference type="Gene3D" id="3.40.50.300">
    <property type="entry name" value="P-loop containing nucleotide triphosphate hydrolases"/>
    <property type="match status" value="1"/>
</dbReference>
<keyword evidence="6 7" id="KW-0472">Membrane</keyword>
<reference evidence="9 10" key="1">
    <citation type="submission" date="2021-01" db="EMBL/GenBank/DDBJ databases">
        <title>Genomic Encyclopedia of Type Strains, Phase IV (KMG-IV): sequencing the most valuable type-strain genomes for metagenomic binning, comparative biology and taxonomic classification.</title>
        <authorList>
            <person name="Goeker M."/>
        </authorList>
    </citation>
    <scope>NUCLEOTIDE SEQUENCE [LARGE SCALE GENOMIC DNA]</scope>
    <source>
        <strain evidence="9 10">DSM 24436</strain>
    </source>
</reference>
<dbReference type="SUPFAM" id="SSF54980">
    <property type="entry name" value="EF-G C-terminal domain-like"/>
    <property type="match status" value="2"/>
</dbReference>
<keyword evidence="4 7" id="KW-0648">Protein biosynthesis</keyword>
<comment type="similarity">
    <text evidence="1 7">Belongs to the TRAFAC class translation factor GTPase superfamily. Classic translation factor GTPase family. LepA subfamily.</text>
</comment>
<dbReference type="CDD" id="cd03709">
    <property type="entry name" value="lepA_C"/>
    <property type="match status" value="1"/>
</dbReference>
<dbReference type="CDD" id="cd16260">
    <property type="entry name" value="EF4_III"/>
    <property type="match status" value="1"/>
</dbReference>
<dbReference type="SUPFAM" id="SSF52540">
    <property type="entry name" value="P-loop containing nucleoside triphosphate hydrolases"/>
    <property type="match status" value="1"/>
</dbReference>
<dbReference type="InterPro" id="IPR031157">
    <property type="entry name" value="G_TR_CS"/>
</dbReference>
<dbReference type="PANTHER" id="PTHR43512">
    <property type="entry name" value="TRANSLATION FACTOR GUF1-RELATED"/>
    <property type="match status" value="1"/>
</dbReference>
<dbReference type="EMBL" id="JAFBDT010000001">
    <property type="protein sequence ID" value="MBM7560723.1"/>
    <property type="molecule type" value="Genomic_DNA"/>
</dbReference>
<gene>
    <name evidence="7" type="primary">lepA</name>
    <name evidence="9" type="ORF">JOC49_000232</name>
</gene>
<evidence type="ECO:0000256" key="2">
    <source>
        <dbReference type="ARBA" id="ARBA00022741"/>
    </source>
</evidence>
<feature type="binding site" evidence="7">
    <location>
        <begin position="136"/>
        <end position="139"/>
    </location>
    <ligand>
        <name>GTP</name>
        <dbReference type="ChEBI" id="CHEBI:37565"/>
    </ligand>
</feature>
<dbReference type="PROSITE" id="PS51722">
    <property type="entry name" value="G_TR_2"/>
    <property type="match status" value="1"/>
</dbReference>
<comment type="function">
    <text evidence="7">Required for accurate and efficient protein synthesis under certain stress conditions. May act as a fidelity factor of the translation reaction, by catalyzing a one-codon backward translocation of tRNAs on improperly translocated ribosomes. Back-translocation proceeds from a post-translocation (POST) complex to a pre-translocation (PRE) complex, thus giving elongation factor G a second chance to translocate the tRNAs correctly. Binds to ribosomes in a GTP-dependent manner.</text>
</comment>
<dbReference type="InterPro" id="IPR000795">
    <property type="entry name" value="T_Tr_GTP-bd_dom"/>
</dbReference>
<dbReference type="Gene3D" id="3.30.70.2570">
    <property type="entry name" value="Elongation factor 4, C-terminal domain"/>
    <property type="match status" value="1"/>
</dbReference>
<comment type="subcellular location">
    <subcellularLocation>
        <location evidence="7">Cell membrane</location>
        <topology evidence="7">Peripheral membrane protein</topology>
        <orientation evidence="7">Cytoplasmic side</orientation>
    </subcellularLocation>
</comment>
<comment type="catalytic activity">
    <reaction evidence="7">
        <text>GTP + H2O = GDP + phosphate + H(+)</text>
        <dbReference type="Rhea" id="RHEA:19669"/>
        <dbReference type="ChEBI" id="CHEBI:15377"/>
        <dbReference type="ChEBI" id="CHEBI:15378"/>
        <dbReference type="ChEBI" id="CHEBI:37565"/>
        <dbReference type="ChEBI" id="CHEBI:43474"/>
        <dbReference type="ChEBI" id="CHEBI:58189"/>
        <dbReference type="EC" id="3.6.5.n1"/>
    </reaction>
</comment>
<dbReference type="Pfam" id="PF03144">
    <property type="entry name" value="GTP_EFTU_D2"/>
    <property type="match status" value="1"/>
</dbReference>
<keyword evidence="7" id="KW-1003">Cell membrane</keyword>
<evidence type="ECO:0000313" key="9">
    <source>
        <dbReference type="EMBL" id="MBM7560723.1"/>
    </source>
</evidence>
<dbReference type="Pfam" id="PF06421">
    <property type="entry name" value="LepA_C"/>
    <property type="match status" value="1"/>
</dbReference>
<dbReference type="InterPro" id="IPR005225">
    <property type="entry name" value="Small_GTP-bd"/>
</dbReference>
<dbReference type="InterPro" id="IPR035647">
    <property type="entry name" value="EFG_III/V"/>
</dbReference>
<dbReference type="Gene3D" id="2.40.30.10">
    <property type="entry name" value="Translation factors"/>
    <property type="match status" value="1"/>
</dbReference>
<dbReference type="HAMAP" id="MF_00071">
    <property type="entry name" value="LepA"/>
    <property type="match status" value="1"/>
</dbReference>
<dbReference type="NCBIfam" id="TIGR00231">
    <property type="entry name" value="small_GTP"/>
    <property type="match status" value="1"/>
</dbReference>
<comment type="caution">
    <text evidence="9">The sequence shown here is derived from an EMBL/GenBank/DDBJ whole genome shotgun (WGS) entry which is preliminary data.</text>
</comment>
<dbReference type="PRINTS" id="PR00315">
    <property type="entry name" value="ELONGATNFCT"/>
</dbReference>
<dbReference type="InterPro" id="IPR004161">
    <property type="entry name" value="EFTu-like_2"/>
</dbReference>
<name>A0ABS2MMU4_9FIRM</name>
<dbReference type="RefSeq" id="WP_204661339.1">
    <property type="nucleotide sequence ID" value="NZ_JAFBDT010000001.1"/>
</dbReference>
<evidence type="ECO:0000256" key="5">
    <source>
        <dbReference type="ARBA" id="ARBA00023134"/>
    </source>
</evidence>
<dbReference type="CDD" id="cd03699">
    <property type="entry name" value="EF4_II"/>
    <property type="match status" value="1"/>
</dbReference>
<keyword evidence="2 7" id="KW-0547">Nucleotide-binding</keyword>
<evidence type="ECO:0000256" key="1">
    <source>
        <dbReference type="ARBA" id="ARBA00005454"/>
    </source>
</evidence>
<proteinExistence type="inferred from homology"/>
<dbReference type="Gene3D" id="3.30.70.870">
    <property type="entry name" value="Elongation Factor G (Translational Gtpase), domain 3"/>
    <property type="match status" value="1"/>
</dbReference>
<dbReference type="InterPro" id="IPR000640">
    <property type="entry name" value="EFG_V-like"/>
</dbReference>
<dbReference type="Proteomes" id="UP000767854">
    <property type="component" value="Unassembled WGS sequence"/>
</dbReference>
<dbReference type="Pfam" id="PF00009">
    <property type="entry name" value="GTP_EFTU"/>
    <property type="match status" value="1"/>
</dbReference>
<dbReference type="Pfam" id="PF00679">
    <property type="entry name" value="EFG_C"/>
    <property type="match status" value="1"/>
</dbReference>
<dbReference type="SMART" id="SM00838">
    <property type="entry name" value="EFG_C"/>
    <property type="match status" value="1"/>
</dbReference>
<dbReference type="InterPro" id="IPR027417">
    <property type="entry name" value="P-loop_NTPase"/>
</dbReference>
<evidence type="ECO:0000256" key="3">
    <source>
        <dbReference type="ARBA" id="ARBA00022801"/>
    </source>
</evidence>
<dbReference type="InterPro" id="IPR006297">
    <property type="entry name" value="EF-4"/>
</dbReference>
<evidence type="ECO:0000256" key="6">
    <source>
        <dbReference type="ARBA" id="ARBA00023136"/>
    </source>
</evidence>
<dbReference type="CDD" id="cd01890">
    <property type="entry name" value="LepA"/>
    <property type="match status" value="1"/>
</dbReference>
<keyword evidence="10" id="KW-1185">Reference proteome</keyword>
<feature type="domain" description="Tr-type G" evidence="8">
    <location>
        <begin position="7"/>
        <end position="189"/>
    </location>
</feature>
<sequence>MPSERQKYIRNFSIIAHIDHGKSTLADRLIEKTGLLTQREMKEQILDNMDLERERGITIKLQTSRLIYKAQDGHEYILNLIDTPGHVDFTYEVSRSLAACEGAVLVVDATQGVEAQTLANVHLADEQGLTIVPVLNKIDLPSSRPQEIIEEIEEVIGILAEDAPQISAKDGINIEAVLEKIVSDVPAPDGDETAPLKALIFDSYYDSYKGAVAYVRLMEGSVKKGDRIKMMALGKQFEVVEVGVSVPTPLAVPELKAGDVGYITASIKNVKDCRVGDTITFANTPTEAALPGYKKATPMVYCGIYPAEGESYDDVRDALEKLQLNDAALSFEPETSVALGFGFRCGFLGLLHLEIIEQRLDREFDLDIIATAPSVIYRVTKTDDEVSMIQNPSNLPPVTEIKMMEEPIVTANIIVPNEYVGNIMELCQNRRGEMVHMDYLDPKRVVLHYDLPLNEVIYDFFDALKSKTRGYGSLDYEFKEYRESDLVKMDILLNKEMVDAFSMIVHRTKADSRGRVICERLKEVIPRQMFVIPIQAAVGNKVIARETISALRKDVLAKCYGGDISRKKKLLEKQKEGKKKMRQLGNVEVPQQAFLSVLKFDEN</sequence>
<protein>
    <recommendedName>
        <fullName evidence="7">Elongation factor 4</fullName>
        <shortName evidence="7">EF-4</shortName>
        <ecNumber evidence="7">3.6.5.n1</ecNumber>
    </recommendedName>
    <alternativeName>
        <fullName evidence="7">Ribosomal back-translocase LepA</fullName>
    </alternativeName>
</protein>
<dbReference type="Gene3D" id="3.30.70.240">
    <property type="match status" value="1"/>
</dbReference>
<dbReference type="InterPro" id="IPR038363">
    <property type="entry name" value="LepA_C_sf"/>
</dbReference>
<dbReference type="InterPro" id="IPR013842">
    <property type="entry name" value="LepA_CTD"/>
</dbReference>
<evidence type="ECO:0000256" key="7">
    <source>
        <dbReference type="HAMAP-Rule" id="MF_00071"/>
    </source>
</evidence>
<dbReference type="PANTHER" id="PTHR43512:SF4">
    <property type="entry name" value="TRANSLATION FACTOR GUF1 HOMOLOG, CHLOROPLASTIC"/>
    <property type="match status" value="1"/>
</dbReference>
<dbReference type="NCBIfam" id="TIGR01393">
    <property type="entry name" value="lepA"/>
    <property type="match status" value="1"/>
</dbReference>